<evidence type="ECO:0000256" key="3">
    <source>
        <dbReference type="PROSITE-ProRule" id="PRU01248"/>
    </source>
</evidence>
<dbReference type="Proteomes" id="UP000824243">
    <property type="component" value="Unassembled WGS sequence"/>
</dbReference>
<dbReference type="GO" id="GO:0015074">
    <property type="term" value="P:DNA integration"/>
    <property type="evidence" value="ECO:0007669"/>
    <property type="project" value="InterPro"/>
</dbReference>
<dbReference type="Gene3D" id="1.10.150.130">
    <property type="match status" value="1"/>
</dbReference>
<evidence type="ECO:0000313" key="6">
    <source>
        <dbReference type="Proteomes" id="UP000824243"/>
    </source>
</evidence>
<comment type="similarity">
    <text evidence="1">Belongs to the 'phage' integrase family.</text>
</comment>
<name>A0A9D1VXL6_9FIRM</name>
<dbReference type="InterPro" id="IPR011010">
    <property type="entry name" value="DNA_brk_join_enz"/>
</dbReference>
<proteinExistence type="inferred from homology"/>
<dbReference type="PROSITE" id="PS51900">
    <property type="entry name" value="CB"/>
    <property type="match status" value="1"/>
</dbReference>
<feature type="domain" description="Core-binding (CB)" evidence="4">
    <location>
        <begin position="8"/>
        <end position="87"/>
    </location>
</feature>
<dbReference type="GO" id="GO:0003677">
    <property type="term" value="F:DNA binding"/>
    <property type="evidence" value="ECO:0007669"/>
    <property type="project" value="UniProtKB-UniRule"/>
</dbReference>
<gene>
    <name evidence="5" type="ORF">H9981_05725</name>
</gene>
<dbReference type="InterPro" id="IPR044068">
    <property type="entry name" value="CB"/>
</dbReference>
<reference evidence="5" key="2">
    <citation type="submission" date="2021-04" db="EMBL/GenBank/DDBJ databases">
        <authorList>
            <person name="Gilroy R."/>
        </authorList>
    </citation>
    <scope>NUCLEOTIDE SEQUENCE</scope>
    <source>
        <strain evidence="5">ChiSjej5B23-15282</strain>
    </source>
</reference>
<organism evidence="5 6">
    <name type="scientific">Candidatus Mediterraneibacter caccavium</name>
    <dbReference type="NCBI Taxonomy" id="2838661"/>
    <lineage>
        <taxon>Bacteria</taxon>
        <taxon>Bacillati</taxon>
        <taxon>Bacillota</taxon>
        <taxon>Clostridia</taxon>
        <taxon>Lachnospirales</taxon>
        <taxon>Lachnospiraceae</taxon>
        <taxon>Mediterraneibacter</taxon>
    </lineage>
</organism>
<evidence type="ECO:0000256" key="2">
    <source>
        <dbReference type="ARBA" id="ARBA00023125"/>
    </source>
</evidence>
<dbReference type="Pfam" id="PF02899">
    <property type="entry name" value="Phage_int_SAM_1"/>
    <property type="match status" value="1"/>
</dbReference>
<dbReference type="AlphaFoldDB" id="A0A9D1VXL6"/>
<sequence length="131" mass="15608">MCRKKSFMIRRGMLEEFEVFLKERESAKATISKYRSDIKVFMEFMGTERRVTKQKLIEYKDWLAQRYALSSANSMLVALNQFLDCLGMGGWKVRRFKVQPQCFRAEEKEMTGEEYRLLRETAKNRGRNSLP</sequence>
<reference evidence="5" key="1">
    <citation type="journal article" date="2021" name="PeerJ">
        <title>Extensive microbial diversity within the chicken gut microbiome revealed by metagenomics and culture.</title>
        <authorList>
            <person name="Gilroy R."/>
            <person name="Ravi A."/>
            <person name="Getino M."/>
            <person name="Pursley I."/>
            <person name="Horton D.L."/>
            <person name="Alikhan N.F."/>
            <person name="Baker D."/>
            <person name="Gharbi K."/>
            <person name="Hall N."/>
            <person name="Watson M."/>
            <person name="Adriaenssens E.M."/>
            <person name="Foster-Nyarko E."/>
            <person name="Jarju S."/>
            <person name="Secka A."/>
            <person name="Antonio M."/>
            <person name="Oren A."/>
            <person name="Chaudhuri R.R."/>
            <person name="La Ragione R."/>
            <person name="Hildebrand F."/>
            <person name="Pallen M.J."/>
        </authorList>
    </citation>
    <scope>NUCLEOTIDE SEQUENCE</scope>
    <source>
        <strain evidence="5">ChiSjej5B23-15282</strain>
    </source>
</reference>
<comment type="caution">
    <text evidence="5">The sequence shown here is derived from an EMBL/GenBank/DDBJ whole genome shotgun (WGS) entry which is preliminary data.</text>
</comment>
<dbReference type="SUPFAM" id="SSF56349">
    <property type="entry name" value="DNA breaking-rejoining enzymes"/>
    <property type="match status" value="1"/>
</dbReference>
<evidence type="ECO:0000256" key="1">
    <source>
        <dbReference type="ARBA" id="ARBA00008857"/>
    </source>
</evidence>
<dbReference type="InterPro" id="IPR004107">
    <property type="entry name" value="Integrase_SAM-like_N"/>
</dbReference>
<accession>A0A9D1VXL6</accession>
<dbReference type="InterPro" id="IPR010998">
    <property type="entry name" value="Integrase_recombinase_N"/>
</dbReference>
<protein>
    <submittedName>
        <fullName evidence="5">Site-specific integrase</fullName>
    </submittedName>
</protein>
<evidence type="ECO:0000313" key="5">
    <source>
        <dbReference type="EMBL" id="HIX48493.1"/>
    </source>
</evidence>
<dbReference type="EMBL" id="DXFA01000100">
    <property type="protein sequence ID" value="HIX48493.1"/>
    <property type="molecule type" value="Genomic_DNA"/>
</dbReference>
<evidence type="ECO:0000259" key="4">
    <source>
        <dbReference type="PROSITE" id="PS51900"/>
    </source>
</evidence>
<keyword evidence="2 3" id="KW-0238">DNA-binding</keyword>